<feature type="signal peptide" evidence="1">
    <location>
        <begin position="1"/>
        <end position="23"/>
    </location>
</feature>
<feature type="chain" id="PRO_5032549498" evidence="1">
    <location>
        <begin position="24"/>
        <end position="400"/>
    </location>
</feature>
<sequence length="400" mass="43220">MTAEKHLATALTACLALAAPAKAQQLDLLLPDDSVPGYGRKFSVIAEHRNLAPGATGWEWNGVTLAPQLGIATGYDSAPNGAAGSTLFNASPSLLVSDPVAGFGAYAEVNTSRYPQDVSQNTVTAALAGGERIELPREVITIAAAYLRGAETGFNVDTPVLTHPLVFTLTDLRASDEISSGMFTLKPEIDAGFYSFPDMPELNRRDMHEALTLSYAPDGPLRYVMRLHATQSDYKANYLTARTNEILAGVEDKADGLWTLSLLAGAAQRHSRDISVAAPVLEARLDWLPTQRDKVQLAVLREIDDPDEISATPYRLTEAKLSLEHSLLENVIVNGVAKVSNVAYMKGNSRETLVAASLEMGWYLTPNLALNGSYEFNNRQANYVSAASEHVVTMGLEWMP</sequence>
<proteinExistence type="predicted"/>
<name>A0A840VPX3_9PROT</name>
<keyword evidence="1" id="KW-0732">Signal</keyword>
<dbReference type="RefSeq" id="WP_183265366.1">
    <property type="nucleotide sequence ID" value="NZ_JACHFJ010000002.1"/>
</dbReference>
<comment type="caution">
    <text evidence="2">The sequence shown here is derived from an EMBL/GenBank/DDBJ whole genome shotgun (WGS) entry which is preliminary data.</text>
</comment>
<dbReference type="EMBL" id="JACHFJ010000002">
    <property type="protein sequence ID" value="MBB5372352.1"/>
    <property type="molecule type" value="Genomic_DNA"/>
</dbReference>
<gene>
    <name evidence="2" type="ORF">HNP71_000590</name>
</gene>
<dbReference type="InterPro" id="IPR018759">
    <property type="entry name" value="BBP2_2"/>
</dbReference>
<dbReference type="AlphaFoldDB" id="A0A840VPX3"/>
<evidence type="ECO:0000313" key="2">
    <source>
        <dbReference type="EMBL" id="MBB5372352.1"/>
    </source>
</evidence>
<evidence type="ECO:0000256" key="1">
    <source>
        <dbReference type="SAM" id="SignalP"/>
    </source>
</evidence>
<evidence type="ECO:0000313" key="3">
    <source>
        <dbReference type="Proteomes" id="UP000553706"/>
    </source>
</evidence>
<protein>
    <submittedName>
        <fullName evidence="2">Uncharacterized protein</fullName>
    </submittedName>
</protein>
<reference evidence="2 3" key="1">
    <citation type="submission" date="2020-08" db="EMBL/GenBank/DDBJ databases">
        <title>Genomic Encyclopedia of Type Strains, Phase IV (KMG-IV): sequencing the most valuable type-strain genomes for metagenomic binning, comparative biology and taxonomic classification.</title>
        <authorList>
            <person name="Goeker M."/>
        </authorList>
    </citation>
    <scope>NUCLEOTIDE SEQUENCE [LARGE SCALE GENOMIC DNA]</scope>
    <source>
        <strain evidence="2 3">DSM 27026</strain>
    </source>
</reference>
<keyword evidence="3" id="KW-1185">Reference proteome</keyword>
<dbReference type="Proteomes" id="UP000553706">
    <property type="component" value="Unassembled WGS sequence"/>
</dbReference>
<dbReference type="Pfam" id="PF10082">
    <property type="entry name" value="BBP2_2"/>
    <property type="match status" value="1"/>
</dbReference>
<accession>A0A840VPX3</accession>
<organism evidence="2 3">
    <name type="scientific">Acidocella aromatica</name>
    <dbReference type="NCBI Taxonomy" id="1303579"/>
    <lineage>
        <taxon>Bacteria</taxon>
        <taxon>Pseudomonadati</taxon>
        <taxon>Pseudomonadota</taxon>
        <taxon>Alphaproteobacteria</taxon>
        <taxon>Acetobacterales</taxon>
        <taxon>Acidocellaceae</taxon>
        <taxon>Acidocella</taxon>
    </lineage>
</organism>